<dbReference type="OrthoDB" id="1068986at2"/>
<evidence type="ECO:0008006" key="4">
    <source>
        <dbReference type="Google" id="ProtNLM"/>
    </source>
</evidence>
<protein>
    <recommendedName>
        <fullName evidence="4">GLPGLI family protein</fullName>
    </recommendedName>
</protein>
<evidence type="ECO:0000256" key="1">
    <source>
        <dbReference type="SAM" id="SignalP"/>
    </source>
</evidence>
<evidence type="ECO:0000313" key="2">
    <source>
        <dbReference type="EMBL" id="KGO06580.1"/>
    </source>
</evidence>
<dbReference type="InterPro" id="IPR005901">
    <property type="entry name" value="GLPGLI"/>
</dbReference>
<keyword evidence="3" id="KW-1185">Reference proteome</keyword>
<dbReference type="AlphaFoldDB" id="A0A0A2H1P1"/>
<dbReference type="EMBL" id="JSAQ01000001">
    <property type="protein sequence ID" value="KGO06580.1"/>
    <property type="molecule type" value="Genomic_DNA"/>
</dbReference>
<feature type="signal peptide" evidence="1">
    <location>
        <begin position="1"/>
        <end position="18"/>
    </location>
</feature>
<dbReference type="Proteomes" id="UP000030140">
    <property type="component" value="Unassembled WGS sequence"/>
</dbReference>
<sequence length="275" mass="31056">MKSISKNLLVLVMVCAFAKAYSQQVSGVATYQTQRHIEMKMDSTSGITSDIQKTLQEQLRKQFQKEYTLTFNGKKSLWKENATLDKPQAPSSNGIQIQVSTSNDELFNNIEEQSFTNKTNLMGKDFLIEDSLKKPEWKLEKEIKNIGQYTCFKATLTEEKETINMVNGEETAPTKETKVTTAWYTLDIPVQQGPDRFWGLPGLILEVNDGKMAMMCTKVVLNPSEKLNITAPTKGKKVSAEEYEEISTAKAKEMMERYQTKGKKGGNHISIEIQG</sequence>
<accession>A0A0A2H1P1</accession>
<organism evidence="2 3">
    <name type="scientific">Dokdonia donghaensis DSW-1</name>
    <dbReference type="NCBI Taxonomy" id="1300343"/>
    <lineage>
        <taxon>Bacteria</taxon>
        <taxon>Pseudomonadati</taxon>
        <taxon>Bacteroidota</taxon>
        <taxon>Flavobacteriia</taxon>
        <taxon>Flavobacteriales</taxon>
        <taxon>Flavobacteriaceae</taxon>
        <taxon>Dokdonia</taxon>
    </lineage>
</organism>
<dbReference type="PATRIC" id="fig|1300343.5.peg.228"/>
<dbReference type="KEGG" id="ddo:I597_0226"/>
<name>A0A0A2H1P1_9FLAO</name>
<evidence type="ECO:0000313" key="3">
    <source>
        <dbReference type="Proteomes" id="UP000030140"/>
    </source>
</evidence>
<gene>
    <name evidence="2" type="ORF">NV36_06820</name>
</gene>
<keyword evidence="1" id="KW-0732">Signal</keyword>
<dbReference type="RefSeq" id="WP_035325685.1">
    <property type="nucleotide sequence ID" value="NZ_CP015125.1"/>
</dbReference>
<dbReference type="NCBIfam" id="TIGR01200">
    <property type="entry name" value="GLPGLI"/>
    <property type="match status" value="1"/>
</dbReference>
<reference evidence="2 3" key="1">
    <citation type="submission" date="2014-10" db="EMBL/GenBank/DDBJ databases">
        <title>Draft genome sequence of the proteorhodopsin-containing marine bacterium Dokdonia donghaensis.</title>
        <authorList>
            <person name="Gomez-Consarnau L."/>
            <person name="Gonzalez J.M."/>
            <person name="Riedel T."/>
            <person name="Jaenicke S."/>
            <person name="Wagner-Doebler I."/>
            <person name="Fuhrman J.A."/>
        </authorList>
    </citation>
    <scope>NUCLEOTIDE SEQUENCE [LARGE SCALE GENOMIC DNA]</scope>
    <source>
        <strain evidence="2 3">DSW-1</strain>
    </source>
</reference>
<proteinExistence type="predicted"/>
<feature type="chain" id="PRO_5001987483" description="GLPGLI family protein" evidence="1">
    <location>
        <begin position="19"/>
        <end position="275"/>
    </location>
</feature>
<dbReference type="Pfam" id="PF09697">
    <property type="entry name" value="Porph_ging"/>
    <property type="match status" value="1"/>
</dbReference>
<comment type="caution">
    <text evidence="2">The sequence shown here is derived from an EMBL/GenBank/DDBJ whole genome shotgun (WGS) entry which is preliminary data.</text>
</comment>